<evidence type="ECO:0000259" key="4">
    <source>
        <dbReference type="Pfam" id="PF05193"/>
    </source>
</evidence>
<evidence type="ECO:0008006" key="7">
    <source>
        <dbReference type="Google" id="ProtNLM"/>
    </source>
</evidence>
<evidence type="ECO:0000256" key="1">
    <source>
        <dbReference type="ARBA" id="ARBA00007261"/>
    </source>
</evidence>
<comment type="similarity">
    <text evidence="1 2">Belongs to the peptidase M16 family.</text>
</comment>
<dbReference type="AlphaFoldDB" id="A0A1J5F660"/>
<reference evidence="5 6" key="1">
    <citation type="journal article" date="2016" name="Environ. Microbiol.">
        <title>Genomic resolution of a cold subsurface aquifer community provides metabolic insights for novel microbes adapted to high CO concentrations.</title>
        <authorList>
            <person name="Probst A.J."/>
            <person name="Castelle C.J."/>
            <person name="Singh A."/>
            <person name="Brown C.T."/>
            <person name="Anantharaman K."/>
            <person name="Sharon I."/>
            <person name="Hug L.A."/>
            <person name="Burstein D."/>
            <person name="Emerson J.B."/>
            <person name="Thomas B.C."/>
            <person name="Banfield J.F."/>
        </authorList>
    </citation>
    <scope>NUCLEOTIDE SEQUENCE [LARGE SCALE GENOMIC DNA]</scope>
    <source>
        <strain evidence="5">CG2_30_39_24</strain>
    </source>
</reference>
<evidence type="ECO:0000313" key="5">
    <source>
        <dbReference type="EMBL" id="OIP55419.1"/>
    </source>
</evidence>
<dbReference type="GO" id="GO:0006508">
    <property type="term" value="P:proteolysis"/>
    <property type="evidence" value="ECO:0007669"/>
    <property type="project" value="InterPro"/>
</dbReference>
<comment type="caution">
    <text evidence="5">The sequence shown here is derived from an EMBL/GenBank/DDBJ whole genome shotgun (WGS) entry which is preliminary data.</text>
</comment>
<feature type="domain" description="Peptidase M16 N-terminal" evidence="3">
    <location>
        <begin position="20"/>
        <end position="145"/>
    </location>
</feature>
<dbReference type="SUPFAM" id="SSF63411">
    <property type="entry name" value="LuxS/MPP-like metallohydrolase"/>
    <property type="match status" value="2"/>
</dbReference>
<dbReference type="PANTHER" id="PTHR11851">
    <property type="entry name" value="METALLOPROTEASE"/>
    <property type="match status" value="1"/>
</dbReference>
<dbReference type="Proteomes" id="UP000183922">
    <property type="component" value="Unassembled WGS sequence"/>
</dbReference>
<evidence type="ECO:0000256" key="2">
    <source>
        <dbReference type="RuleBase" id="RU004447"/>
    </source>
</evidence>
<protein>
    <recommendedName>
        <fullName evidence="7">Peptidase M16</fullName>
    </recommendedName>
</protein>
<dbReference type="Pfam" id="PF00675">
    <property type="entry name" value="Peptidase_M16"/>
    <property type="match status" value="1"/>
</dbReference>
<dbReference type="PROSITE" id="PS00143">
    <property type="entry name" value="INSULINASE"/>
    <property type="match status" value="1"/>
</dbReference>
<name>A0A1J5F660_9BACT</name>
<gene>
    <name evidence="5" type="ORF">AUK13_02820</name>
</gene>
<dbReference type="Gene3D" id="3.30.830.10">
    <property type="entry name" value="Metalloenzyme, LuxS/M16 peptidase-like"/>
    <property type="match status" value="2"/>
</dbReference>
<accession>A0A1J5F660</accession>
<evidence type="ECO:0000259" key="3">
    <source>
        <dbReference type="Pfam" id="PF00675"/>
    </source>
</evidence>
<dbReference type="GO" id="GO:0046872">
    <property type="term" value="F:metal ion binding"/>
    <property type="evidence" value="ECO:0007669"/>
    <property type="project" value="InterPro"/>
</dbReference>
<dbReference type="EMBL" id="MNYR01000045">
    <property type="protein sequence ID" value="OIP55419.1"/>
    <property type="molecule type" value="Genomic_DNA"/>
</dbReference>
<sequence length="429" mass="48246">MFKTQKLSNGIELITAPIKGTETVTILVLFGTGSKFEDKKTSGLSHFIEHMIFKGTLKRPNALAIAGELDKMGGEYNAFTSKETTGYWVKVQASQFAPALEVLSDIILNSKFASQEIDLEKGVIIEELNMQLDNPLIYLDHLFEKCLYGDTPAGWEVLGSKENIVKFTRDDFINYIKSQYTAVNAVICLAGRINNQAPSLIKKYFAKMPARLPKEKEKVDDKQTSAKVKLFNKPTDQAHLSVGGRSYYFGHPDEIILKVMAVLLGGTMSSRLFIELRERQGLAYYVRTQSELYTDSGYLATSVGVRLDKVAAAIKIILTEYKKLTDELVLAKELNKVKNCLIGRTALQLETSDDLANWYAQQAILFKEQGVETHILSPKEYYKKVKQVASVDIRRVAREIFANNKLNLAIIGPYEGKEKKMIEAILKFQ</sequence>
<feature type="domain" description="Peptidase M16 C-terminal" evidence="4">
    <location>
        <begin position="166"/>
        <end position="339"/>
    </location>
</feature>
<dbReference type="InterPro" id="IPR011765">
    <property type="entry name" value="Pept_M16_N"/>
</dbReference>
<organism evidence="5 6">
    <name type="scientific">Candidatus Kuenenbacteria bacterium CG2_30_39_24</name>
    <dbReference type="NCBI Taxonomy" id="1805236"/>
    <lineage>
        <taxon>Bacteria</taxon>
        <taxon>Candidatus Kueneniibacteriota</taxon>
    </lineage>
</organism>
<proteinExistence type="inferred from homology"/>
<dbReference type="Pfam" id="PF05193">
    <property type="entry name" value="Peptidase_M16_C"/>
    <property type="match status" value="1"/>
</dbReference>
<dbReference type="InterPro" id="IPR007863">
    <property type="entry name" value="Peptidase_M16_C"/>
</dbReference>
<dbReference type="InterPro" id="IPR050361">
    <property type="entry name" value="MPP/UQCRC_Complex"/>
</dbReference>
<evidence type="ECO:0000313" key="6">
    <source>
        <dbReference type="Proteomes" id="UP000183922"/>
    </source>
</evidence>
<dbReference type="STRING" id="1805236.AUK13_02820"/>
<dbReference type="InterPro" id="IPR001431">
    <property type="entry name" value="Pept_M16_Zn_BS"/>
</dbReference>
<dbReference type="InterPro" id="IPR011249">
    <property type="entry name" value="Metalloenz_LuxS/M16"/>
</dbReference>
<dbReference type="PANTHER" id="PTHR11851:SF49">
    <property type="entry name" value="MITOCHONDRIAL-PROCESSING PEPTIDASE SUBUNIT ALPHA"/>
    <property type="match status" value="1"/>
</dbReference>
<dbReference type="GO" id="GO:0004222">
    <property type="term" value="F:metalloendopeptidase activity"/>
    <property type="evidence" value="ECO:0007669"/>
    <property type="project" value="InterPro"/>
</dbReference>